<name>A0A2D4LYR2_9SAUR</name>
<reference evidence="2" key="2">
    <citation type="submission" date="2017-11" db="EMBL/GenBank/DDBJ databases">
        <title>Coralsnake Venomics: Analyses of Venom Gland Transcriptomes and Proteomes of Six Brazilian Taxa.</title>
        <authorList>
            <person name="Aird S.D."/>
            <person name="Jorge da Silva N."/>
            <person name="Qiu L."/>
            <person name="Villar-Briones A."/>
            <person name="Aparecida-Saddi V."/>
            <person name="Campos-Telles M.P."/>
            <person name="Grau M."/>
            <person name="Mikheyev A.S."/>
        </authorList>
    </citation>
    <scope>NUCLEOTIDE SEQUENCE</scope>
    <source>
        <tissue evidence="2">Venom_gland</tissue>
    </source>
</reference>
<proteinExistence type="predicted"/>
<dbReference type="Gene3D" id="1.10.287.3160">
    <property type="match status" value="1"/>
</dbReference>
<protein>
    <recommendedName>
        <fullName evidence="1">Lamina-associated polypeptide 2 alpha C-terminal domain-containing protein</fullName>
    </recommendedName>
</protein>
<reference evidence="2" key="1">
    <citation type="submission" date="2017-07" db="EMBL/GenBank/DDBJ databases">
        <authorList>
            <person name="Mikheyev A."/>
            <person name="Grau M."/>
        </authorList>
    </citation>
    <scope>NUCLEOTIDE SEQUENCE</scope>
    <source>
        <tissue evidence="2">Venom_gland</tissue>
    </source>
</reference>
<sequence>MREALKPEDKKLEITLWKAHQADAWAIKAVTSASFFTRASLIWLHHLRDTIPNSNIRAHKDIAQLIAAPEFSADATFNSMKFSACAMASQVTACRLLWLKH</sequence>
<evidence type="ECO:0000313" key="2">
    <source>
        <dbReference type="EMBL" id="LAB25959.1"/>
    </source>
</evidence>
<evidence type="ECO:0000259" key="1">
    <source>
        <dbReference type="Pfam" id="PF11560"/>
    </source>
</evidence>
<feature type="domain" description="Lamina-associated polypeptide 2 alpha C-terminal" evidence="1">
    <location>
        <begin position="9"/>
        <end position="100"/>
    </location>
</feature>
<dbReference type="Pfam" id="PF11560">
    <property type="entry name" value="LAP2alpha"/>
    <property type="match status" value="1"/>
</dbReference>
<dbReference type="AlphaFoldDB" id="A0A2D4LYR2"/>
<organism evidence="2">
    <name type="scientific">Micrurus spixii</name>
    <name type="common">Amazon coral snake</name>
    <dbReference type="NCBI Taxonomy" id="129469"/>
    <lineage>
        <taxon>Eukaryota</taxon>
        <taxon>Metazoa</taxon>
        <taxon>Chordata</taxon>
        <taxon>Craniata</taxon>
        <taxon>Vertebrata</taxon>
        <taxon>Euteleostomi</taxon>
        <taxon>Lepidosauria</taxon>
        <taxon>Squamata</taxon>
        <taxon>Bifurcata</taxon>
        <taxon>Unidentata</taxon>
        <taxon>Episquamata</taxon>
        <taxon>Toxicofera</taxon>
        <taxon>Serpentes</taxon>
        <taxon>Colubroidea</taxon>
        <taxon>Elapidae</taxon>
        <taxon>Elapinae</taxon>
        <taxon>Micrurus</taxon>
    </lineage>
</organism>
<dbReference type="InterPro" id="IPR021623">
    <property type="entry name" value="LAP2alpha_C"/>
</dbReference>
<dbReference type="EMBL" id="IACM01059807">
    <property type="protein sequence ID" value="LAB25959.1"/>
    <property type="molecule type" value="Transcribed_RNA"/>
</dbReference>
<accession>A0A2D4LYR2</accession>